<dbReference type="Proteomes" id="UP000184356">
    <property type="component" value="Unassembled WGS sequence"/>
</dbReference>
<dbReference type="InterPro" id="IPR016024">
    <property type="entry name" value="ARM-type_fold"/>
</dbReference>
<dbReference type="InterPro" id="IPR011989">
    <property type="entry name" value="ARM-like"/>
</dbReference>
<feature type="domain" description="ABC1 atypical kinase-like" evidence="3">
    <location>
        <begin position="839"/>
        <end position="986"/>
    </location>
</feature>
<dbReference type="InterPro" id="IPR004147">
    <property type="entry name" value="ABC1_dom"/>
</dbReference>
<dbReference type="OrthoDB" id="1290869at2759"/>
<protein>
    <recommendedName>
        <fullName evidence="3">ABC1 atypical kinase-like domain-containing protein</fullName>
    </recommendedName>
</protein>
<keyword evidence="2" id="KW-0472">Membrane</keyword>
<keyword evidence="5" id="KW-1185">Reference proteome</keyword>
<dbReference type="STRING" id="1036612.A0A1L9T8T8"/>
<dbReference type="SUPFAM" id="SSF48371">
    <property type="entry name" value="ARM repeat"/>
    <property type="match status" value="1"/>
</dbReference>
<accession>A0A1L9T8T8</accession>
<dbReference type="GeneID" id="63765959"/>
<dbReference type="SUPFAM" id="SSF56112">
    <property type="entry name" value="Protein kinase-like (PK-like)"/>
    <property type="match status" value="1"/>
</dbReference>
<evidence type="ECO:0000256" key="2">
    <source>
        <dbReference type="SAM" id="Phobius"/>
    </source>
</evidence>
<keyword evidence="2" id="KW-0812">Transmembrane</keyword>
<dbReference type="AlphaFoldDB" id="A0A1L9T8T8"/>
<feature type="transmembrane region" description="Helical" evidence="2">
    <location>
        <begin position="858"/>
        <end position="877"/>
    </location>
</feature>
<dbReference type="InterPro" id="IPR044095">
    <property type="entry name" value="ADCK2_dom"/>
</dbReference>
<dbReference type="InterPro" id="IPR011009">
    <property type="entry name" value="Kinase-like_dom_sf"/>
</dbReference>
<dbReference type="RefSeq" id="XP_040699581.1">
    <property type="nucleotide sequence ID" value="XM_040849886.1"/>
</dbReference>
<name>A0A1L9T8T8_9EURO</name>
<evidence type="ECO:0000259" key="3">
    <source>
        <dbReference type="Pfam" id="PF03109"/>
    </source>
</evidence>
<gene>
    <name evidence="4" type="ORF">ASPSYDRAFT_60663</name>
</gene>
<evidence type="ECO:0000256" key="1">
    <source>
        <dbReference type="ARBA" id="ARBA00009670"/>
    </source>
</evidence>
<dbReference type="EMBL" id="KV878592">
    <property type="protein sequence ID" value="OJJ55775.1"/>
    <property type="molecule type" value="Genomic_DNA"/>
</dbReference>
<dbReference type="InterPro" id="IPR000225">
    <property type="entry name" value="Armadillo"/>
</dbReference>
<dbReference type="Gene3D" id="1.25.10.10">
    <property type="entry name" value="Leucine-rich Repeat Variant"/>
    <property type="match status" value="2"/>
</dbReference>
<reference evidence="5" key="1">
    <citation type="journal article" date="2017" name="Genome Biol.">
        <title>Comparative genomics reveals high biological diversity and specific adaptations in the industrially and medically important fungal genus Aspergillus.</title>
        <authorList>
            <person name="de Vries R.P."/>
            <person name="Riley R."/>
            <person name="Wiebenga A."/>
            <person name="Aguilar-Osorio G."/>
            <person name="Amillis S."/>
            <person name="Uchima C.A."/>
            <person name="Anderluh G."/>
            <person name="Asadollahi M."/>
            <person name="Askin M."/>
            <person name="Barry K."/>
            <person name="Battaglia E."/>
            <person name="Bayram O."/>
            <person name="Benocci T."/>
            <person name="Braus-Stromeyer S.A."/>
            <person name="Caldana C."/>
            <person name="Canovas D."/>
            <person name="Cerqueira G.C."/>
            <person name="Chen F."/>
            <person name="Chen W."/>
            <person name="Choi C."/>
            <person name="Clum A."/>
            <person name="Dos Santos R.A."/>
            <person name="Damasio A.R."/>
            <person name="Diallinas G."/>
            <person name="Emri T."/>
            <person name="Fekete E."/>
            <person name="Flipphi M."/>
            <person name="Freyberg S."/>
            <person name="Gallo A."/>
            <person name="Gournas C."/>
            <person name="Habgood R."/>
            <person name="Hainaut M."/>
            <person name="Harispe M.L."/>
            <person name="Henrissat B."/>
            <person name="Hilden K.S."/>
            <person name="Hope R."/>
            <person name="Hossain A."/>
            <person name="Karabika E."/>
            <person name="Karaffa L."/>
            <person name="Karanyi Z."/>
            <person name="Krasevec N."/>
            <person name="Kuo A."/>
            <person name="Kusch H."/>
            <person name="LaButti K."/>
            <person name="Lagendijk E.L."/>
            <person name="Lapidus A."/>
            <person name="Levasseur A."/>
            <person name="Lindquist E."/>
            <person name="Lipzen A."/>
            <person name="Logrieco A.F."/>
            <person name="MacCabe A."/>
            <person name="Maekelae M.R."/>
            <person name="Malavazi I."/>
            <person name="Melin P."/>
            <person name="Meyer V."/>
            <person name="Mielnichuk N."/>
            <person name="Miskei M."/>
            <person name="Molnar A.P."/>
            <person name="Mule G."/>
            <person name="Ngan C.Y."/>
            <person name="Orejas M."/>
            <person name="Orosz E."/>
            <person name="Ouedraogo J.P."/>
            <person name="Overkamp K.M."/>
            <person name="Park H.-S."/>
            <person name="Perrone G."/>
            <person name="Piumi F."/>
            <person name="Punt P.J."/>
            <person name="Ram A.F."/>
            <person name="Ramon A."/>
            <person name="Rauscher S."/>
            <person name="Record E."/>
            <person name="Riano-Pachon D.M."/>
            <person name="Robert V."/>
            <person name="Roehrig J."/>
            <person name="Ruller R."/>
            <person name="Salamov A."/>
            <person name="Salih N.S."/>
            <person name="Samson R.A."/>
            <person name="Sandor E."/>
            <person name="Sanguinetti M."/>
            <person name="Schuetze T."/>
            <person name="Sepcic K."/>
            <person name="Shelest E."/>
            <person name="Sherlock G."/>
            <person name="Sophianopoulou V."/>
            <person name="Squina F.M."/>
            <person name="Sun H."/>
            <person name="Susca A."/>
            <person name="Todd R.B."/>
            <person name="Tsang A."/>
            <person name="Unkles S.E."/>
            <person name="van de Wiele N."/>
            <person name="van Rossen-Uffink D."/>
            <person name="Oliveira J.V."/>
            <person name="Vesth T.C."/>
            <person name="Visser J."/>
            <person name="Yu J.-H."/>
            <person name="Zhou M."/>
            <person name="Andersen M.R."/>
            <person name="Archer D.B."/>
            <person name="Baker S.E."/>
            <person name="Benoit I."/>
            <person name="Brakhage A.A."/>
            <person name="Braus G.H."/>
            <person name="Fischer R."/>
            <person name="Frisvad J.C."/>
            <person name="Goldman G.H."/>
            <person name="Houbraken J."/>
            <person name="Oakley B."/>
            <person name="Pocsi I."/>
            <person name="Scazzocchio C."/>
            <person name="Seiboth B."/>
            <person name="vanKuyk P.A."/>
            <person name="Wortman J."/>
            <person name="Dyer P.S."/>
            <person name="Grigoriev I.V."/>
        </authorList>
    </citation>
    <scope>NUCLEOTIDE SEQUENCE [LARGE SCALE GENOMIC DNA]</scope>
    <source>
        <strain evidence="5">CBS 593.65</strain>
    </source>
</reference>
<comment type="similarity">
    <text evidence="1">Belongs to the protein kinase superfamily. ADCK protein kinase family.</text>
</comment>
<sequence length="1222" mass="136417">MSSNNYGVANQSPLYEARDSRARDIKRVLCPSLAEIFLESAQLPPATEPPGMAVLSLQEQGALLHYVEDTLKEAELDSGTANFEDVPGILLKLWHGQSEYLTRATEALANGSRNPSLRPVYGQTGILKFFLELIASKDVTESSLILHCLRLIGNSCADTDDNRATVVKDNYTSAIIRQLQRPELIEVVIPVIYNLCVDFEPAQSQLAGNKIVYILLKLLKDGTFQGNDALLGYAYELIELVGEQVLKKSLSFNAPTSSDDAKALIQSQLKINQALAELSGSPLFAELYHLDDPLSQTLKSWLSSAEDQLQICACIMLGNLARSDDTCVTMVKELQIHEELIVLLKSNARGAILHAALGFLKNLAIASDNKTSIGEAGIIPAIARLWNYETVPQVQLAATSLARQLVNYSVENISRLLQPATTSAEVDDNDGERTYLSLLLALFERSDSTPILTEIGRIIASICRTIIPKYKAGEQSDFTVDSLLDRLFTHHEGIASPLGAMVTQTQWPVVRSEGWFSLALLASTKTGTEAVINGLQKFDGFSLIEHTLSAEEPTSDKETDKDQWRKDRDNIVVLLQELLKNKPDTVEGVWNPRVHDLMSQYVSKSLAPGAFVELAETNEDDKTGEKLMLEASRQEIRDDILEQTEVRIGIGGPVLAYWAYYAYDTIATGLRFVHLVFIFLPVILTAPTIWLGRRIKNNDGARTGTLWWYSFLVKAMERAGPAFIKLGQWAASRTDIFPPQMCSTMSSLHSNAPAHSLHETKQTIQKAFHGMPFEDIFEEFNEKPLGVGAIAQVYKAKLKPSLANLADNELTSAPQDLGGKLKRNVDVLVKSSPQRVPSSYVAVKVLHPRVERLIRRDLRIMSFFASLINAIPTMHWLSFPDEVTQFGEMMKQQLDLRIEATNLKIFREKFRSRTTAWFPYPYLDYSTREVLVEEFAQGIPLSTFLEMGGGVYQHEIANEGLDAFLHMLLIDNFVHADLHPGNIMVRFYQPSELDLSLRKQTRASEAPTRREVDVADAVLARLRPHVNEPQKWERALNDLNAEGYRPQLIFIDTGLVTQLNDTNRSNFLALFRAVAEFDGHRAGELMVERCRQPEEVIDPDIFALRMQHLVLGVKSRTFALGNIKIGDVLSEVLSMVRRHHVRLEGDFVNVVISILLLEGIGRSMDPNLDLFKSALPILRKLGSNATFLKTVRSGDTSMLRVWVGLEARGLLRASIESVEQCD</sequence>
<feature type="transmembrane region" description="Helical" evidence="2">
    <location>
        <begin position="672"/>
        <end position="692"/>
    </location>
</feature>
<evidence type="ECO:0000313" key="4">
    <source>
        <dbReference type="EMBL" id="OJJ55775.1"/>
    </source>
</evidence>
<dbReference type="VEuPathDB" id="FungiDB:ASPSYDRAFT_60663"/>
<keyword evidence="2" id="KW-1133">Transmembrane helix</keyword>
<feature type="domain" description="ABC1 atypical kinase-like" evidence="3">
    <location>
        <begin position="748"/>
        <end position="799"/>
    </location>
</feature>
<dbReference type="GO" id="GO:0005739">
    <property type="term" value="C:mitochondrion"/>
    <property type="evidence" value="ECO:0007669"/>
    <property type="project" value="TreeGrafter"/>
</dbReference>
<dbReference type="CDD" id="cd13971">
    <property type="entry name" value="ADCK2-like"/>
    <property type="match status" value="1"/>
</dbReference>
<dbReference type="Pfam" id="PF03109">
    <property type="entry name" value="ABC1"/>
    <property type="match status" value="2"/>
</dbReference>
<dbReference type="SMART" id="SM00185">
    <property type="entry name" value="ARM"/>
    <property type="match status" value="5"/>
</dbReference>
<dbReference type="PANTHER" id="PTHR45890">
    <property type="entry name" value="AARF DOMAIN CONTAINING KINASE 2 (PREDICTED)"/>
    <property type="match status" value="1"/>
</dbReference>
<evidence type="ECO:0000313" key="5">
    <source>
        <dbReference type="Proteomes" id="UP000184356"/>
    </source>
</evidence>
<proteinExistence type="inferred from homology"/>
<dbReference type="PANTHER" id="PTHR45890:SF1">
    <property type="entry name" value="AARF DOMAIN CONTAINING KINASE 2"/>
    <property type="match status" value="1"/>
</dbReference>
<dbReference type="InterPro" id="IPR052402">
    <property type="entry name" value="ADCK_kinase"/>
</dbReference>
<organism evidence="4 5">
    <name type="scientific">Aspergillus sydowii CBS 593.65</name>
    <dbReference type="NCBI Taxonomy" id="1036612"/>
    <lineage>
        <taxon>Eukaryota</taxon>
        <taxon>Fungi</taxon>
        <taxon>Dikarya</taxon>
        <taxon>Ascomycota</taxon>
        <taxon>Pezizomycotina</taxon>
        <taxon>Eurotiomycetes</taxon>
        <taxon>Eurotiomycetidae</taxon>
        <taxon>Eurotiales</taxon>
        <taxon>Aspergillaceae</taxon>
        <taxon>Aspergillus</taxon>
        <taxon>Aspergillus subgen. Nidulantes</taxon>
    </lineage>
</organism>